<dbReference type="Proteomes" id="UP000705379">
    <property type="component" value="Unassembled WGS sequence"/>
</dbReference>
<dbReference type="EMBL" id="QTKU01000003">
    <property type="protein sequence ID" value="MBS8261081.1"/>
    <property type="molecule type" value="Genomic_DNA"/>
</dbReference>
<organism evidence="2 3">
    <name type="scientific">Roseibium polysiphoniae</name>
    <dbReference type="NCBI Taxonomy" id="2571221"/>
    <lineage>
        <taxon>Bacteria</taxon>
        <taxon>Pseudomonadati</taxon>
        <taxon>Pseudomonadota</taxon>
        <taxon>Alphaproteobacteria</taxon>
        <taxon>Hyphomicrobiales</taxon>
        <taxon>Stappiaceae</taxon>
        <taxon>Roseibium</taxon>
    </lineage>
</organism>
<evidence type="ECO:0000256" key="1">
    <source>
        <dbReference type="SAM" id="MobiDB-lite"/>
    </source>
</evidence>
<accession>A0A944GU01</accession>
<gene>
    <name evidence="2" type="ORF">DYI23_12710</name>
</gene>
<evidence type="ECO:0000313" key="3">
    <source>
        <dbReference type="Proteomes" id="UP000705379"/>
    </source>
</evidence>
<dbReference type="AlphaFoldDB" id="A0A944GU01"/>
<name>A0A944GU01_9HYPH</name>
<evidence type="ECO:0000313" key="2">
    <source>
        <dbReference type="EMBL" id="MBS8261081.1"/>
    </source>
</evidence>
<proteinExistence type="predicted"/>
<sequence>MQISKDNSQYGVEAFQIFRSPVTGYDRKLAQATASARHPAEERNGSQAKTRSAENRDTLDQPYLRSSLLHQKIESRSQNLPLYKFIQPTFQLSLEQRNDILVRRGREAL</sequence>
<reference evidence="2" key="2">
    <citation type="journal article" date="2021" name="Microorganisms">
        <title>Bacterial Dimethylsulfoniopropionate Biosynthesis in the East China Sea.</title>
        <authorList>
            <person name="Liu J."/>
            <person name="Zhang Y."/>
            <person name="Liu J."/>
            <person name="Zhong H."/>
            <person name="Williams B.T."/>
            <person name="Zheng Y."/>
            <person name="Curson A.R.J."/>
            <person name="Sun C."/>
            <person name="Sun H."/>
            <person name="Song D."/>
            <person name="Wagner Mackenzie B."/>
            <person name="Bermejo Martinez A."/>
            <person name="Todd J.D."/>
            <person name="Zhang X.H."/>
        </authorList>
    </citation>
    <scope>NUCLEOTIDE SEQUENCE</scope>
    <source>
        <strain evidence="2">AESS21</strain>
    </source>
</reference>
<comment type="caution">
    <text evidence="2">The sequence shown here is derived from an EMBL/GenBank/DDBJ whole genome shotgun (WGS) entry which is preliminary data.</text>
</comment>
<reference evidence="2" key="1">
    <citation type="submission" date="2018-08" db="EMBL/GenBank/DDBJ databases">
        <authorList>
            <person name="Jin W."/>
            <person name="Wang H."/>
            <person name="Yang Y."/>
            <person name="Li M."/>
            <person name="Liu J."/>
        </authorList>
    </citation>
    <scope>NUCLEOTIDE SEQUENCE</scope>
    <source>
        <strain evidence="2">AESS21</strain>
    </source>
</reference>
<protein>
    <submittedName>
        <fullName evidence="2">Uncharacterized protein</fullName>
    </submittedName>
</protein>
<feature type="region of interest" description="Disordered" evidence="1">
    <location>
        <begin position="28"/>
        <end position="64"/>
    </location>
</feature>